<evidence type="ECO:0000256" key="1">
    <source>
        <dbReference type="SAM" id="Phobius"/>
    </source>
</evidence>
<dbReference type="GO" id="GO:0070482">
    <property type="term" value="P:response to oxygen levels"/>
    <property type="evidence" value="ECO:0007669"/>
    <property type="project" value="TreeGrafter"/>
</dbReference>
<proteinExistence type="predicted"/>
<dbReference type="EMBL" id="MLAK01001175">
    <property type="protein sequence ID" value="OHS96448.1"/>
    <property type="molecule type" value="Genomic_DNA"/>
</dbReference>
<accession>A0A1J4JBD2</accession>
<dbReference type="GO" id="GO:0019934">
    <property type="term" value="P:cGMP-mediated signaling"/>
    <property type="evidence" value="ECO:0007669"/>
    <property type="project" value="TreeGrafter"/>
</dbReference>
<dbReference type="PANTHER" id="PTHR45655">
    <property type="entry name" value="GUANYLATE CYCLASE SOLUBLE SUBUNIT BETA-2"/>
    <property type="match status" value="1"/>
</dbReference>
<evidence type="ECO:0000313" key="3">
    <source>
        <dbReference type="EMBL" id="OHS96448.1"/>
    </source>
</evidence>
<dbReference type="Proteomes" id="UP000179807">
    <property type="component" value="Unassembled WGS sequence"/>
</dbReference>
<feature type="transmembrane region" description="Helical" evidence="1">
    <location>
        <begin position="329"/>
        <end position="351"/>
    </location>
</feature>
<keyword evidence="1" id="KW-0812">Transmembrane</keyword>
<dbReference type="InterPro" id="IPR000014">
    <property type="entry name" value="PAS"/>
</dbReference>
<feature type="transmembrane region" description="Helical" evidence="1">
    <location>
        <begin position="44"/>
        <end position="69"/>
    </location>
</feature>
<dbReference type="RefSeq" id="XP_068349585.1">
    <property type="nucleotide sequence ID" value="XM_068511381.1"/>
</dbReference>
<reference evidence="3" key="1">
    <citation type="submission" date="2016-10" db="EMBL/GenBank/DDBJ databases">
        <authorList>
            <person name="Benchimol M."/>
            <person name="Almeida L.G."/>
            <person name="Vasconcelos A.T."/>
            <person name="Perreira-Neves A."/>
            <person name="Rosa I.A."/>
            <person name="Tasca T."/>
            <person name="Bogo M.R."/>
            <person name="de Souza W."/>
        </authorList>
    </citation>
    <scope>NUCLEOTIDE SEQUENCE [LARGE SCALE GENOMIC DNA]</scope>
    <source>
        <strain evidence="3">K</strain>
    </source>
</reference>
<dbReference type="SMART" id="SM00044">
    <property type="entry name" value="CYCc"/>
    <property type="match status" value="1"/>
</dbReference>
<feature type="domain" description="Guanylate cyclase" evidence="2">
    <location>
        <begin position="552"/>
        <end position="684"/>
    </location>
</feature>
<dbReference type="CDD" id="cd00130">
    <property type="entry name" value="PAS"/>
    <property type="match status" value="1"/>
</dbReference>
<dbReference type="Gene3D" id="3.30.450.20">
    <property type="entry name" value="PAS domain"/>
    <property type="match status" value="1"/>
</dbReference>
<keyword evidence="4" id="KW-1185">Reference proteome</keyword>
<dbReference type="InterPro" id="IPR029787">
    <property type="entry name" value="Nucleotide_cyclase"/>
</dbReference>
<dbReference type="Pfam" id="PF00211">
    <property type="entry name" value="Guanylate_cyc"/>
    <property type="match status" value="1"/>
</dbReference>
<protein>
    <submittedName>
        <fullName evidence="3">Adenylate and Guanylate cyclase catalytic domain containing protein</fullName>
    </submittedName>
</protein>
<dbReference type="GeneID" id="94846085"/>
<dbReference type="VEuPathDB" id="TrichDB:TRFO_37363"/>
<sequence length="741" mass="83523">MDWVNTAGVCEIVSNLGKISISLGLQSQIFLHREENASSSFQKIIIIVYCTAIPLAALLFLIPFFFGYVKMLKELQKILDAITLFPAEVFKEASKPIVPVHDSNDSQEIATPIESKKFMRVSLPIFVVFNSVVTLAAVILLVLLIGNVDKKYVKLNKWLELSSHRSPLVLESIINGYLALIFALIGETNYTTYQYHLFQIGLDAQELYNYHSALLWGSDSSTTCNEFDKELDKIHFEHSCEINLSVNSIHNGYECLSANQLMMLFKKNAYDLEILMRTVSDPKSIGESPEFIQFLHIGLSHLLPKMVEAQEVLADGLNIQSLLLKNRILMINIIAIVVTIIIFIIEIILLYNMQEGFNTLLILIARLPPNSVIKNSALMEIITGTTGANNLLTIFPLNSACKFSRNSIIFIDEFGKIIDNNLITCNTFGYTHEQLYLSSITKIIADNDVFKILEKLPLLKRNECEKIQRLSLIGLSDDGAKINLETLLTYIDVDDVFALLMRDETANIHNKEVSEMAKQKSKELIKEMIPFQLIEQSEKTEHKNVFSVKNSVAICISISNYEEVITSFSGKQVLKNLSSVFNSFDLIREDYPSVTKTKILNNNYQCLSGLFNLESEITNSAFESVSFANECIKTLEEINLTIDSHLLLTIGIHAGGPVTAGQLNNESLVFEVIGEPMNVSVELCDEKLANQIIITDEVYELIKNKNNMRFEEYKEIEISEGVHKNTFTISFIESQVTEPPQ</sequence>
<evidence type="ECO:0000259" key="2">
    <source>
        <dbReference type="PROSITE" id="PS50125"/>
    </source>
</evidence>
<keyword evidence="1" id="KW-1133">Transmembrane helix</keyword>
<organism evidence="3 4">
    <name type="scientific">Tritrichomonas foetus</name>
    <dbReference type="NCBI Taxonomy" id="1144522"/>
    <lineage>
        <taxon>Eukaryota</taxon>
        <taxon>Metamonada</taxon>
        <taxon>Parabasalia</taxon>
        <taxon>Tritrichomonadida</taxon>
        <taxon>Tritrichomonadidae</taxon>
        <taxon>Tritrichomonas</taxon>
    </lineage>
</organism>
<gene>
    <name evidence="3" type="ORF">TRFO_37363</name>
</gene>
<keyword evidence="1" id="KW-0472">Membrane</keyword>
<dbReference type="OrthoDB" id="60033at2759"/>
<evidence type="ECO:0000313" key="4">
    <source>
        <dbReference type="Proteomes" id="UP000179807"/>
    </source>
</evidence>
<dbReference type="InterPro" id="IPR001054">
    <property type="entry name" value="A/G_cyclase"/>
</dbReference>
<name>A0A1J4JBD2_9EUKA</name>
<dbReference type="AlphaFoldDB" id="A0A1J4JBD2"/>
<dbReference type="Gene3D" id="3.30.70.1230">
    <property type="entry name" value="Nucleotide cyclase"/>
    <property type="match status" value="1"/>
</dbReference>
<dbReference type="GO" id="GO:0004383">
    <property type="term" value="F:guanylate cyclase activity"/>
    <property type="evidence" value="ECO:0007669"/>
    <property type="project" value="TreeGrafter"/>
</dbReference>
<feature type="transmembrane region" description="Helical" evidence="1">
    <location>
        <begin position="125"/>
        <end position="148"/>
    </location>
</feature>
<dbReference type="GO" id="GO:0008074">
    <property type="term" value="C:guanylate cyclase complex, soluble"/>
    <property type="evidence" value="ECO:0007669"/>
    <property type="project" value="TreeGrafter"/>
</dbReference>
<comment type="caution">
    <text evidence="3">The sequence shown here is derived from an EMBL/GenBank/DDBJ whole genome shotgun (WGS) entry which is preliminary data.</text>
</comment>
<feature type="transmembrane region" description="Helical" evidence="1">
    <location>
        <begin position="168"/>
        <end position="186"/>
    </location>
</feature>
<dbReference type="PANTHER" id="PTHR45655:SF13">
    <property type="entry name" value="SOLUBLE GUANYLATE CYCLASE GCY-32-RELATED"/>
    <property type="match status" value="1"/>
</dbReference>
<dbReference type="SUPFAM" id="SSF55073">
    <property type="entry name" value="Nucleotide cyclase"/>
    <property type="match status" value="1"/>
</dbReference>
<dbReference type="PROSITE" id="PS50125">
    <property type="entry name" value="GUANYLATE_CYCLASE_2"/>
    <property type="match status" value="1"/>
</dbReference>